<dbReference type="Gene3D" id="3.40.50.2300">
    <property type="match status" value="1"/>
</dbReference>
<dbReference type="PROSITE" id="PS50883">
    <property type="entry name" value="EAL"/>
    <property type="match status" value="1"/>
</dbReference>
<dbReference type="STRING" id="83765.SAMN05660284_00152"/>
<proteinExistence type="predicted"/>
<dbReference type="InterPro" id="IPR011006">
    <property type="entry name" value="CheY-like_superfamily"/>
</dbReference>
<organism evidence="4 5">
    <name type="scientific">Formivibrio citricus</name>
    <dbReference type="NCBI Taxonomy" id="83765"/>
    <lineage>
        <taxon>Bacteria</taxon>
        <taxon>Pseudomonadati</taxon>
        <taxon>Pseudomonadota</taxon>
        <taxon>Betaproteobacteria</taxon>
        <taxon>Neisseriales</taxon>
        <taxon>Chitinibacteraceae</taxon>
        <taxon>Formivibrio</taxon>
    </lineage>
</organism>
<dbReference type="Proteomes" id="UP000242869">
    <property type="component" value="Unassembled WGS sequence"/>
</dbReference>
<evidence type="ECO:0000256" key="1">
    <source>
        <dbReference type="PROSITE-ProRule" id="PRU00169"/>
    </source>
</evidence>
<dbReference type="InterPro" id="IPR035919">
    <property type="entry name" value="EAL_sf"/>
</dbReference>
<dbReference type="InterPro" id="IPR001633">
    <property type="entry name" value="EAL_dom"/>
</dbReference>
<dbReference type="PANTHER" id="PTHR33121">
    <property type="entry name" value="CYCLIC DI-GMP PHOSPHODIESTERASE PDEF"/>
    <property type="match status" value="1"/>
</dbReference>
<dbReference type="Pfam" id="PF00072">
    <property type="entry name" value="Response_reg"/>
    <property type="match status" value="1"/>
</dbReference>
<dbReference type="Pfam" id="PF00563">
    <property type="entry name" value="EAL"/>
    <property type="match status" value="1"/>
</dbReference>
<keyword evidence="5" id="KW-1185">Reference proteome</keyword>
<dbReference type="InterPro" id="IPR050706">
    <property type="entry name" value="Cyclic-di-GMP_PDE-like"/>
</dbReference>
<keyword evidence="1" id="KW-0597">Phosphoprotein</keyword>
<feature type="domain" description="EAL" evidence="3">
    <location>
        <begin position="146"/>
        <end position="399"/>
    </location>
</feature>
<name>A0A1I4V753_9NEIS</name>
<dbReference type="SUPFAM" id="SSF52172">
    <property type="entry name" value="CheY-like"/>
    <property type="match status" value="1"/>
</dbReference>
<evidence type="ECO:0000313" key="4">
    <source>
        <dbReference type="EMBL" id="SFM96978.1"/>
    </source>
</evidence>
<dbReference type="SMART" id="SM00448">
    <property type="entry name" value="REC"/>
    <property type="match status" value="1"/>
</dbReference>
<sequence length="401" mass="44696">MSNWKEYSILVVDDSAMQREFAVGLLREMGFEKIQQAADGVGAVHALELLAPDGVDFMLTDLDMPGVDGVELLREVAKHRWAQYLIVMSAREAGILDAVEGMASEDESIKLLCALPKPLSRNRLEQALSRAELGENGRQREGSDAWSASLDEIREAMEKGEFVPYYQPKVDIASGLLRSVEALARWKHPERGIVLPGKFIPVLENSDLMWPFTLQMIRMVLADLAGWQAKGMSIGVAVNLSAEALLDMALADKLEKMVKEARVPPPRLILEVTETMVMKNLSACIGNLARMRLKGFSLSMDDYGIGYSSMQQLSRCPFTELKIDRSFVDGAADHPNRRVILESSIQMGKRLGVTTIAEGVETEEDWRLLKELGCEIGQGYFVGKPMPADELIRWIKNRKAR</sequence>
<evidence type="ECO:0000259" key="3">
    <source>
        <dbReference type="PROSITE" id="PS50883"/>
    </source>
</evidence>
<dbReference type="SUPFAM" id="SSF141868">
    <property type="entry name" value="EAL domain-like"/>
    <property type="match status" value="1"/>
</dbReference>
<dbReference type="EMBL" id="FOVE01000001">
    <property type="protein sequence ID" value="SFM96978.1"/>
    <property type="molecule type" value="Genomic_DNA"/>
</dbReference>
<gene>
    <name evidence="4" type="ORF">SAMN05660284_00152</name>
</gene>
<dbReference type="OrthoDB" id="9813903at2"/>
<dbReference type="GO" id="GO:0000160">
    <property type="term" value="P:phosphorelay signal transduction system"/>
    <property type="evidence" value="ECO:0007669"/>
    <property type="project" value="InterPro"/>
</dbReference>
<accession>A0A1I4V753</accession>
<evidence type="ECO:0000313" key="5">
    <source>
        <dbReference type="Proteomes" id="UP000242869"/>
    </source>
</evidence>
<dbReference type="GO" id="GO:0071111">
    <property type="term" value="F:cyclic-guanylate-specific phosphodiesterase activity"/>
    <property type="evidence" value="ECO:0007669"/>
    <property type="project" value="InterPro"/>
</dbReference>
<dbReference type="InterPro" id="IPR001789">
    <property type="entry name" value="Sig_transdc_resp-reg_receiver"/>
</dbReference>
<dbReference type="PANTHER" id="PTHR33121:SF79">
    <property type="entry name" value="CYCLIC DI-GMP PHOSPHODIESTERASE PDED-RELATED"/>
    <property type="match status" value="1"/>
</dbReference>
<feature type="domain" description="Response regulatory" evidence="2">
    <location>
        <begin position="8"/>
        <end position="132"/>
    </location>
</feature>
<protein>
    <submittedName>
        <fullName evidence="4">EAL domain, c-di-GMP-specific phosphodiesterase class I (Or its enzymatically inactive variant)</fullName>
    </submittedName>
</protein>
<dbReference type="Gene3D" id="3.20.20.450">
    <property type="entry name" value="EAL domain"/>
    <property type="match status" value="1"/>
</dbReference>
<dbReference type="AlphaFoldDB" id="A0A1I4V753"/>
<evidence type="ECO:0000259" key="2">
    <source>
        <dbReference type="PROSITE" id="PS50110"/>
    </source>
</evidence>
<dbReference type="CDD" id="cd01948">
    <property type="entry name" value="EAL"/>
    <property type="match status" value="1"/>
</dbReference>
<feature type="modified residue" description="4-aspartylphosphate" evidence="1">
    <location>
        <position position="61"/>
    </location>
</feature>
<dbReference type="PROSITE" id="PS50110">
    <property type="entry name" value="RESPONSE_REGULATORY"/>
    <property type="match status" value="1"/>
</dbReference>
<dbReference type="RefSeq" id="WP_091189729.1">
    <property type="nucleotide sequence ID" value="NZ_FOVE01000001.1"/>
</dbReference>
<dbReference type="SMART" id="SM00052">
    <property type="entry name" value="EAL"/>
    <property type="match status" value="1"/>
</dbReference>
<reference evidence="5" key="1">
    <citation type="submission" date="2016-10" db="EMBL/GenBank/DDBJ databases">
        <authorList>
            <person name="Varghese N."/>
            <person name="Submissions S."/>
        </authorList>
    </citation>
    <scope>NUCLEOTIDE SEQUENCE [LARGE SCALE GENOMIC DNA]</scope>
    <source>
        <strain evidence="5">DSM 6150</strain>
    </source>
</reference>